<evidence type="ECO:0000313" key="1">
    <source>
        <dbReference type="EMBL" id="KXY50927.1"/>
    </source>
</evidence>
<dbReference type="AlphaFoldDB" id="A0A9X0SP86"/>
<sequence>MRSKIVPKEMIPEITRGVFVEYEPELPYPFVHYPTRMGVFHAFQQEKDGPLFYCSCQKQGVENYLKVKERLSFSGLPKASQLELMEIFIQNIKFEDNLCHICNKVCPKYGHGKTMNETKFYSIYGYYIKALSYSYGLDNRFRDICYPKHIPGDIVPLLIAEEQYGGRLVLDEQSSKDFKRYCENVIRTQMGYFAIGKKWTSEIKLLELIKGIFPGYTVIHQYELDHLKADIYIEELQLVIEYQGEQHYKPIPFMGGEEGLKRRQERDKEKIDLCKYYNLDLVYVTYLDELSEKVIKNKISPYLRERIN</sequence>
<evidence type="ECO:0000313" key="2">
    <source>
        <dbReference type="Proteomes" id="UP000075476"/>
    </source>
</evidence>
<gene>
    <name evidence="1" type="ORF">AT268_30745</name>
</gene>
<dbReference type="Gene3D" id="3.40.960.10">
    <property type="entry name" value="VSR Endonuclease"/>
    <property type="match status" value="1"/>
</dbReference>
<evidence type="ECO:0008006" key="3">
    <source>
        <dbReference type="Google" id="ProtNLM"/>
    </source>
</evidence>
<comment type="caution">
    <text evidence="1">The sequence shown here is derived from an EMBL/GenBank/DDBJ whole genome shotgun (WGS) entry which is preliminary data.</text>
</comment>
<dbReference type="RefSeq" id="WP_061662252.1">
    <property type="nucleotide sequence ID" value="NZ_LOMO01000001.1"/>
</dbReference>
<reference evidence="1 2" key="1">
    <citation type="submission" date="2015-12" db="EMBL/GenBank/DDBJ databases">
        <title>Bacillus cereus Group isolate.</title>
        <authorList>
            <person name="Kovac J."/>
        </authorList>
    </citation>
    <scope>NUCLEOTIDE SEQUENCE [LARGE SCALE GENOMIC DNA]</scope>
    <source>
        <strain evidence="1 2">FSL K6-0073</strain>
    </source>
</reference>
<protein>
    <recommendedName>
        <fullName evidence="3">DUF2726 domain-containing protein</fullName>
    </recommendedName>
</protein>
<proteinExistence type="predicted"/>
<dbReference type="Proteomes" id="UP000075476">
    <property type="component" value="Unassembled WGS sequence"/>
</dbReference>
<dbReference type="EMBL" id="LOMO01000001">
    <property type="protein sequence ID" value="KXY50927.1"/>
    <property type="molecule type" value="Genomic_DNA"/>
</dbReference>
<organism evidence="1 2">
    <name type="scientific">Bacillus cereus</name>
    <dbReference type="NCBI Taxonomy" id="1396"/>
    <lineage>
        <taxon>Bacteria</taxon>
        <taxon>Bacillati</taxon>
        <taxon>Bacillota</taxon>
        <taxon>Bacilli</taxon>
        <taxon>Bacillales</taxon>
        <taxon>Bacillaceae</taxon>
        <taxon>Bacillus</taxon>
        <taxon>Bacillus cereus group</taxon>
    </lineage>
</organism>
<name>A0A9X0SP86_BACCE</name>
<accession>A0A9X0SP86</accession>